<dbReference type="EMBL" id="WVUK01000058">
    <property type="protein sequence ID" value="KAF7491709.1"/>
    <property type="molecule type" value="Genomic_DNA"/>
</dbReference>
<evidence type="ECO:0000313" key="2">
    <source>
        <dbReference type="EMBL" id="KAF7491709.1"/>
    </source>
</evidence>
<dbReference type="Proteomes" id="UP000070412">
    <property type="component" value="Unassembled WGS sequence"/>
</dbReference>
<reference evidence="2" key="2">
    <citation type="submission" date="2020-01" db="EMBL/GenBank/DDBJ databases">
        <authorList>
            <person name="Korhonen P.K.K."/>
            <person name="Guangxu M.G."/>
            <person name="Wang T.W."/>
            <person name="Stroehlein A.J.S."/>
            <person name="Young N.D."/>
            <person name="Ang C.-S.A."/>
            <person name="Fernando D.W.F."/>
            <person name="Lu H.L."/>
            <person name="Taylor S.T."/>
            <person name="Ehtesham M.E.M."/>
            <person name="Najaraj S.H.N."/>
            <person name="Harsha G.H.G."/>
            <person name="Madugundu A.M."/>
            <person name="Renuse S.R."/>
            <person name="Holt D.H."/>
            <person name="Pandey A.P."/>
            <person name="Papenfuss A.P."/>
            <person name="Gasser R.B.G."/>
            <person name="Fischer K.F."/>
        </authorList>
    </citation>
    <scope>NUCLEOTIDE SEQUENCE</scope>
    <source>
        <strain evidence="2">SSS_KF_BRIS2020</strain>
    </source>
</reference>
<reference evidence="4" key="1">
    <citation type="journal article" date="2020" name="PLoS Negl. Trop. Dis.">
        <title>High-quality nuclear genome for Sarcoptes scabiei-A critical resource for a neglected parasite.</title>
        <authorList>
            <person name="Korhonen P.K."/>
            <person name="Gasser R.B."/>
            <person name="Ma G."/>
            <person name="Wang T."/>
            <person name="Stroehlein A.J."/>
            <person name="Young N.D."/>
            <person name="Ang C.S."/>
            <person name="Fernando D.D."/>
            <person name="Lu H.C."/>
            <person name="Taylor S."/>
            <person name="Reynolds S.L."/>
            <person name="Mofiz E."/>
            <person name="Najaraj S.H."/>
            <person name="Gowda H."/>
            <person name="Madugundu A."/>
            <person name="Renuse S."/>
            <person name="Holt D."/>
            <person name="Pandey A."/>
            <person name="Papenfuss A.T."/>
            <person name="Fischer K."/>
        </authorList>
    </citation>
    <scope>NUCLEOTIDE SEQUENCE [LARGE SCALE GENOMIC DNA]</scope>
</reference>
<evidence type="ECO:0000313" key="3">
    <source>
        <dbReference type="EnsemblMetazoa" id="KAF7491709.1"/>
    </source>
</evidence>
<sequence length="198" mass="22935">MIRLLMNQPKIIYTAFNCFAPKTYGLNICNDFSKYFCFKSNDHHVLGLINTFNNEDRNDSDCSGIFNHICSILPQELLERIDSMCYQNDNDDKDDDSQAYVAIEKTVLEMSLNGKCQNDYPKLNERLKQLKKKLSMGFCCIIAVINTRRIYVANIGDNRAIICKDDNNLSIELSIRHDFKNQDEIERLKNLSIDIEPC</sequence>
<evidence type="ECO:0000259" key="1">
    <source>
        <dbReference type="Pfam" id="PF00481"/>
    </source>
</evidence>
<dbReference type="Pfam" id="PF00481">
    <property type="entry name" value="PP2C"/>
    <property type="match status" value="1"/>
</dbReference>
<keyword evidence="2" id="KW-0418">Kinase</keyword>
<proteinExistence type="predicted"/>
<dbReference type="OrthoDB" id="10049211at2759"/>
<dbReference type="Gene3D" id="3.60.40.10">
    <property type="entry name" value="PPM-type phosphatase domain"/>
    <property type="match status" value="1"/>
</dbReference>
<keyword evidence="2" id="KW-0808">Transferase</keyword>
<dbReference type="GO" id="GO:0016301">
    <property type="term" value="F:kinase activity"/>
    <property type="evidence" value="ECO:0007669"/>
    <property type="project" value="UniProtKB-KW"/>
</dbReference>
<evidence type="ECO:0000313" key="4">
    <source>
        <dbReference type="Proteomes" id="UP000070412"/>
    </source>
</evidence>
<dbReference type="InterPro" id="IPR001932">
    <property type="entry name" value="PPM-type_phosphatase-like_dom"/>
</dbReference>
<dbReference type="EnsemblMetazoa" id="SSS_811s_mrna">
    <property type="protein sequence ID" value="KAF7491709.1"/>
    <property type="gene ID" value="SSS_811"/>
</dbReference>
<reference evidence="3" key="3">
    <citation type="submission" date="2022-06" db="UniProtKB">
        <authorList>
            <consortium name="EnsemblMetazoa"/>
        </authorList>
    </citation>
    <scope>IDENTIFICATION</scope>
</reference>
<feature type="domain" description="PPM-type phosphatase" evidence="1">
    <location>
        <begin position="87"/>
        <end position="193"/>
    </location>
</feature>
<protein>
    <submittedName>
        <fullName evidence="2">TGF-beta-activated kinase 1 and MAP3K7-binding protein 1</fullName>
    </submittedName>
</protein>
<name>A0A834R6B7_SARSC</name>
<dbReference type="SUPFAM" id="SSF81606">
    <property type="entry name" value="PP2C-like"/>
    <property type="match status" value="1"/>
</dbReference>
<accession>A0A834R6B7</accession>
<organism evidence="2">
    <name type="scientific">Sarcoptes scabiei</name>
    <name type="common">Itch mite</name>
    <name type="synonym">Acarus scabiei</name>
    <dbReference type="NCBI Taxonomy" id="52283"/>
    <lineage>
        <taxon>Eukaryota</taxon>
        <taxon>Metazoa</taxon>
        <taxon>Ecdysozoa</taxon>
        <taxon>Arthropoda</taxon>
        <taxon>Chelicerata</taxon>
        <taxon>Arachnida</taxon>
        <taxon>Acari</taxon>
        <taxon>Acariformes</taxon>
        <taxon>Sarcoptiformes</taxon>
        <taxon>Astigmata</taxon>
        <taxon>Psoroptidia</taxon>
        <taxon>Sarcoptoidea</taxon>
        <taxon>Sarcoptidae</taxon>
        <taxon>Sarcoptinae</taxon>
        <taxon>Sarcoptes</taxon>
    </lineage>
</organism>
<dbReference type="InterPro" id="IPR036457">
    <property type="entry name" value="PPM-type-like_dom_sf"/>
</dbReference>
<gene>
    <name evidence="2" type="primary">SSS_811g</name>
    <name evidence="2" type="ORF">SSS_811</name>
</gene>
<dbReference type="AlphaFoldDB" id="A0A834R6B7"/>
<keyword evidence="4" id="KW-1185">Reference proteome</keyword>